<dbReference type="GeneID" id="7196237"/>
<dbReference type="GO" id="GO:0007033">
    <property type="term" value="P:vacuole organization"/>
    <property type="evidence" value="ECO:0007669"/>
    <property type="project" value="TreeGrafter"/>
</dbReference>
<accession>B7FQE8</accession>
<keyword evidence="4" id="KW-0862">Zinc</keyword>
<dbReference type="Pfam" id="PF23356">
    <property type="entry name" value="TPR_PEP5_VPS11"/>
    <property type="match status" value="1"/>
</dbReference>
<name>B7FQE8_PHATC</name>
<keyword evidence="3" id="KW-0863">Zinc-finger</keyword>
<dbReference type="GO" id="GO:0007032">
    <property type="term" value="P:endosome organization"/>
    <property type="evidence" value="ECO:0007669"/>
    <property type="project" value="TreeGrafter"/>
</dbReference>
<dbReference type="PaxDb" id="2850-Phatr43038"/>
<reference evidence="8" key="2">
    <citation type="submission" date="2008-08" db="EMBL/GenBank/DDBJ databases">
        <authorList>
            <consortium name="Diatom Consortium"/>
            <person name="Grigoriev I."/>
            <person name="Grimwood J."/>
            <person name="Kuo A."/>
            <person name="Otillar R.P."/>
            <person name="Salamov A."/>
            <person name="Detter J.C."/>
            <person name="Lindquist E."/>
            <person name="Shapiro H."/>
            <person name="Lucas S."/>
            <person name="Glavina del Rio T."/>
            <person name="Pitluck S."/>
            <person name="Rokhsar D."/>
            <person name="Bowler C."/>
        </authorList>
    </citation>
    <scope>GENOME REANNOTATION</scope>
    <source>
        <strain evidence="8">CCAP 1055/1</strain>
    </source>
</reference>
<proteinExistence type="predicted"/>
<dbReference type="STRING" id="556484.B7FQE8"/>
<dbReference type="EMBL" id="CM000605">
    <property type="protein sequence ID" value="EEC51854.1"/>
    <property type="molecule type" value="Genomic_DNA"/>
</dbReference>
<dbReference type="GO" id="GO:0008270">
    <property type="term" value="F:zinc ion binding"/>
    <property type="evidence" value="ECO:0007669"/>
    <property type="project" value="UniProtKB-KW"/>
</dbReference>
<organism evidence="7 8">
    <name type="scientific">Phaeodactylum tricornutum (strain CCAP 1055/1)</name>
    <dbReference type="NCBI Taxonomy" id="556484"/>
    <lineage>
        <taxon>Eukaryota</taxon>
        <taxon>Sar</taxon>
        <taxon>Stramenopiles</taxon>
        <taxon>Ochrophyta</taxon>
        <taxon>Bacillariophyta</taxon>
        <taxon>Bacillariophyceae</taxon>
        <taxon>Bacillariophycidae</taxon>
        <taxon>Naviculales</taxon>
        <taxon>Phaeodactylaceae</taxon>
        <taxon>Phaeodactylum</taxon>
    </lineage>
</organism>
<keyword evidence="6" id="KW-0175">Coiled coil</keyword>
<dbReference type="InParanoid" id="B7FQE8"/>
<evidence type="ECO:0000256" key="2">
    <source>
        <dbReference type="ARBA" id="ARBA00022723"/>
    </source>
</evidence>
<dbReference type="AlphaFoldDB" id="B7FQE8"/>
<evidence type="ECO:0000256" key="1">
    <source>
        <dbReference type="ARBA" id="ARBA00004184"/>
    </source>
</evidence>
<dbReference type="GO" id="GO:0030674">
    <property type="term" value="F:protein-macromolecule adaptor activity"/>
    <property type="evidence" value="ECO:0007669"/>
    <property type="project" value="TreeGrafter"/>
</dbReference>
<dbReference type="KEGG" id="pti:PHATRDRAFT_43038"/>
<dbReference type="GO" id="GO:0006904">
    <property type="term" value="P:vesicle docking involved in exocytosis"/>
    <property type="evidence" value="ECO:0007669"/>
    <property type="project" value="TreeGrafter"/>
</dbReference>
<dbReference type="eggNOG" id="KOG2114">
    <property type="taxonomic scope" value="Eukaryota"/>
</dbReference>
<dbReference type="OrthoDB" id="26184at2759"/>
<feature type="coiled-coil region" evidence="6">
    <location>
        <begin position="1010"/>
        <end position="1044"/>
    </location>
</feature>
<keyword evidence="2" id="KW-0479">Metal-binding</keyword>
<keyword evidence="5" id="KW-0472">Membrane</keyword>
<keyword evidence="8" id="KW-1185">Reference proteome</keyword>
<evidence type="ECO:0000256" key="5">
    <source>
        <dbReference type="ARBA" id="ARBA00023136"/>
    </source>
</evidence>
<dbReference type="PANTHER" id="PTHR23323:SF24">
    <property type="entry name" value="VACUOLAR PROTEIN SORTING-ASSOCIATED PROTEIN 11 HOMOLOG"/>
    <property type="match status" value="1"/>
</dbReference>
<reference evidence="7 8" key="1">
    <citation type="journal article" date="2008" name="Nature">
        <title>The Phaeodactylum genome reveals the evolutionary history of diatom genomes.</title>
        <authorList>
            <person name="Bowler C."/>
            <person name="Allen A.E."/>
            <person name="Badger J.H."/>
            <person name="Grimwood J."/>
            <person name="Jabbari K."/>
            <person name="Kuo A."/>
            <person name="Maheswari U."/>
            <person name="Martens C."/>
            <person name="Maumus F."/>
            <person name="Otillar R.P."/>
            <person name="Rayko E."/>
            <person name="Salamov A."/>
            <person name="Vandepoele K."/>
            <person name="Beszteri B."/>
            <person name="Gruber A."/>
            <person name="Heijde M."/>
            <person name="Katinka M."/>
            <person name="Mock T."/>
            <person name="Valentin K."/>
            <person name="Verret F."/>
            <person name="Berges J.A."/>
            <person name="Brownlee C."/>
            <person name="Cadoret J.P."/>
            <person name="Chiovitti A."/>
            <person name="Choi C.J."/>
            <person name="Coesel S."/>
            <person name="De Martino A."/>
            <person name="Detter J.C."/>
            <person name="Durkin C."/>
            <person name="Falciatore A."/>
            <person name="Fournet J."/>
            <person name="Haruta M."/>
            <person name="Huysman M.J."/>
            <person name="Jenkins B.D."/>
            <person name="Jiroutova K."/>
            <person name="Jorgensen R.E."/>
            <person name="Joubert Y."/>
            <person name="Kaplan A."/>
            <person name="Kroger N."/>
            <person name="Kroth P.G."/>
            <person name="La Roche J."/>
            <person name="Lindquist E."/>
            <person name="Lommer M."/>
            <person name="Martin-Jezequel V."/>
            <person name="Lopez P.J."/>
            <person name="Lucas S."/>
            <person name="Mangogna M."/>
            <person name="McGinnis K."/>
            <person name="Medlin L.K."/>
            <person name="Montsant A."/>
            <person name="Oudot-Le Secq M.P."/>
            <person name="Napoli C."/>
            <person name="Obornik M."/>
            <person name="Parker M.S."/>
            <person name="Petit J.L."/>
            <person name="Porcel B.M."/>
            <person name="Poulsen N."/>
            <person name="Robison M."/>
            <person name="Rychlewski L."/>
            <person name="Rynearson T.A."/>
            <person name="Schmutz J."/>
            <person name="Shapiro H."/>
            <person name="Siaut M."/>
            <person name="Stanley M."/>
            <person name="Sussman M.R."/>
            <person name="Taylor A.R."/>
            <person name="Vardi A."/>
            <person name="von Dassow P."/>
            <person name="Vyverman W."/>
            <person name="Willis A."/>
            <person name="Wyrwicz L.S."/>
            <person name="Rokhsar D.S."/>
            <person name="Weissenbach J."/>
            <person name="Armbrust E.V."/>
            <person name="Green B.R."/>
            <person name="Van de Peer Y."/>
            <person name="Grigoriev I.V."/>
        </authorList>
    </citation>
    <scope>NUCLEOTIDE SEQUENCE [LARGE SCALE GENOMIC DNA]</scope>
    <source>
        <strain evidence="7 8">CCAP 1055/1</strain>
    </source>
</reference>
<dbReference type="RefSeq" id="XP_002177391.1">
    <property type="nucleotide sequence ID" value="XM_002177355.1"/>
</dbReference>
<evidence type="ECO:0000313" key="8">
    <source>
        <dbReference type="Proteomes" id="UP000000759"/>
    </source>
</evidence>
<sequence length="1112" mass="121286">MASSRWKRFAFFERSTLDVPPEVIDDLIPVDGVSRDNRRSVKSLKLAGKEVSNDSVILIVTTAALPLYSKPTEVRTTHISAGQRKKQETKDDSISAMWSSLTACTVPAFAEEGNNSSGAAGEALAHGISMPSQAQLPRQGMNGRISKALKGASMDGLVLSFVTSRSTEFVHCVDVTVRCNPPRGKESLEDLDGWRGYFSPFLRTPGDRSGTTSETPMVENTNHSDVSVLGIAACRMSTGGQIVDEHDVVHLVCISAQQICVWEDPHIHLSCRRPLTPPPVPSEARTVYLQSSWRPTDGNCRVVDIIPGIVAVGTDTGAVLILTYSPDLSVSTSRPQGLRTYLRIPPPPTQNLEVVSVKISLVNDKASVFVAYNFTGSVSVSQMSTAGVCCYDFPVPTPSSPSLSAPSARHDLDGRYVGSSTLVDALTTQRGLELSVTERIGVAPVDGTKLALCLIPPTIPMERTREVDLEGIPHGYALVASTDAKSGRDAVDIYDSTNKLVAFHLLLSPGHRAVRTVGITTPPVQCTDGGIKGGRSSALVLTSGGSFVTLTEKLTDEKISLLVQKNLFSAAIVVAYADPSYQPEEISQLYRQYAEHLYHKGDFSAAIDQYIHTIGSLESSHVIFRYLDAPKIPLLVKYLESLRSRDLATAVHNELLRTCHLKMNDREAAEAIITTSSSIDKASLSSILTNISSSPKEALATICSLDARQTAEIVIQHGASLTRVLPREMAGIVISLCVGTYSPKGLADAASAASTDLNRMIAYATDDKKKACEPFPANLFASAFVEHPKMLRLVLAHCNRNKCVLTPSLRRTLLELTLAEWNQAKRSGDTEAEKLRHKEAIAALTDSHSREIGDYDALVIVQSASFDEGELLLYERLQMAPLLLDRYAKDGGEKSRRQMLAMCQSDPEILADVLGRFVDMAGRRLSQSSVKISSDYDSDFDESEEILNDIQEALALARRQRVIPPVRITRILAGEGIGQFTDRNDSSSESNLNKRTVPLSVALEYVGTILEESRREISRLKAEVEEYNQMCNSMATEIESLLRASHSLPSLAPTSSAAPRRLNIDGLYAKIRSGENENYSPGQPREAFWRDMEQSEDKFDTIARFFAKGVIS</sequence>
<dbReference type="GO" id="GO:0005768">
    <property type="term" value="C:endosome"/>
    <property type="evidence" value="ECO:0007669"/>
    <property type="project" value="TreeGrafter"/>
</dbReference>
<evidence type="ECO:0000313" key="7">
    <source>
        <dbReference type="EMBL" id="EEC51854.1"/>
    </source>
</evidence>
<comment type="subcellular location">
    <subcellularLocation>
        <location evidence="1">Endomembrane system</location>
        <topology evidence="1">Peripheral membrane protein</topology>
    </subcellularLocation>
</comment>
<dbReference type="InterPro" id="IPR057308">
    <property type="entry name" value="CHCR_PEP5_VPS11"/>
</dbReference>
<evidence type="ECO:0000256" key="3">
    <source>
        <dbReference type="ARBA" id="ARBA00022771"/>
    </source>
</evidence>
<dbReference type="PANTHER" id="PTHR23323">
    <property type="entry name" value="VACUOLAR PROTEIN SORTING-ASSOCIATED PROTEIN"/>
    <property type="match status" value="1"/>
</dbReference>
<dbReference type="GO" id="GO:0030897">
    <property type="term" value="C:HOPS complex"/>
    <property type="evidence" value="ECO:0007669"/>
    <property type="project" value="TreeGrafter"/>
</dbReference>
<gene>
    <name evidence="7" type="ORF">PHATRDRAFT_43038</name>
</gene>
<dbReference type="Proteomes" id="UP000000759">
    <property type="component" value="Chromosome 1"/>
</dbReference>
<evidence type="ECO:0000256" key="4">
    <source>
        <dbReference type="ARBA" id="ARBA00022833"/>
    </source>
</evidence>
<evidence type="ECO:0000256" key="6">
    <source>
        <dbReference type="SAM" id="Coils"/>
    </source>
</evidence>
<dbReference type="HOGENOM" id="CLU_259028_0_0_1"/>
<dbReference type="GO" id="GO:0048284">
    <property type="term" value="P:organelle fusion"/>
    <property type="evidence" value="ECO:0007669"/>
    <property type="project" value="TreeGrafter"/>
</dbReference>
<protein>
    <submittedName>
        <fullName evidence="7">Uncharacterized protein</fullName>
    </submittedName>
</protein>